<comment type="caution">
    <text evidence="3">The sequence shown here is derived from an EMBL/GenBank/DDBJ whole genome shotgun (WGS) entry which is preliminary data.</text>
</comment>
<evidence type="ECO:0000313" key="3">
    <source>
        <dbReference type="EMBL" id="KAK0509718.1"/>
    </source>
</evidence>
<proteinExistence type="predicted"/>
<evidence type="ECO:0000259" key="2">
    <source>
        <dbReference type="Pfam" id="PF03061"/>
    </source>
</evidence>
<dbReference type="EMBL" id="JAFEKC020000018">
    <property type="protein sequence ID" value="KAK0509718.1"/>
    <property type="molecule type" value="Genomic_DNA"/>
</dbReference>
<dbReference type="CDD" id="cd03443">
    <property type="entry name" value="PaaI_thioesterase"/>
    <property type="match status" value="1"/>
</dbReference>
<sequence length="273" mass="29320">MPHADSVAPSTRIRLSQQYVTDTSASPSPSLRRARLRRIITIGAFSIFFTSAGFLIATAPAIASIIALMSAPTDAESVAMYSAPNDIAAALNSYINNHPLTRSLRADPAWTESRPHLRYPENHRKHSLTAGTLLGPGKIPVPPLVFIEEGKRLVSMSYLGTDLCGHIGIVHGGLLATLLDEGLARCGFAALPNKIGVTASLTINYRKPAPAGSFIVLKAETTKVEGRKVWVKGRIEILGESEEPGMVLVEAEGLFIEPKYAKSLPKLFEGPKS</sequence>
<keyword evidence="1" id="KW-0812">Transmembrane</keyword>
<reference evidence="3" key="1">
    <citation type="submission" date="2023-03" db="EMBL/GenBank/DDBJ databases">
        <title>Complete genome of Cladonia borealis.</title>
        <authorList>
            <person name="Park H."/>
        </authorList>
    </citation>
    <scope>NUCLEOTIDE SEQUENCE</scope>
    <source>
        <strain evidence="3">ANT050790</strain>
    </source>
</reference>
<dbReference type="PANTHER" id="PTHR47260">
    <property type="entry name" value="UPF0644 PROTEIN PB2B4.06"/>
    <property type="match status" value="1"/>
</dbReference>
<keyword evidence="1" id="KW-0472">Membrane</keyword>
<protein>
    <recommendedName>
        <fullName evidence="2">Thioesterase domain-containing protein</fullName>
    </recommendedName>
</protein>
<feature type="transmembrane region" description="Helical" evidence="1">
    <location>
        <begin position="39"/>
        <end position="69"/>
    </location>
</feature>
<organism evidence="3 4">
    <name type="scientific">Cladonia borealis</name>
    <dbReference type="NCBI Taxonomy" id="184061"/>
    <lineage>
        <taxon>Eukaryota</taxon>
        <taxon>Fungi</taxon>
        <taxon>Dikarya</taxon>
        <taxon>Ascomycota</taxon>
        <taxon>Pezizomycotina</taxon>
        <taxon>Lecanoromycetes</taxon>
        <taxon>OSLEUM clade</taxon>
        <taxon>Lecanoromycetidae</taxon>
        <taxon>Lecanorales</taxon>
        <taxon>Lecanorineae</taxon>
        <taxon>Cladoniaceae</taxon>
        <taxon>Cladonia</taxon>
    </lineage>
</organism>
<keyword evidence="1" id="KW-1133">Transmembrane helix</keyword>
<keyword evidence="4" id="KW-1185">Reference proteome</keyword>
<gene>
    <name evidence="3" type="ORF">JMJ35_008112</name>
</gene>
<dbReference type="PANTHER" id="PTHR47260:SF7">
    <property type="entry name" value="THIOESTERASE FAMILY PROTEIN (AFU_ORTHOLOGUE AFUA_1G10800)"/>
    <property type="match status" value="1"/>
</dbReference>
<dbReference type="InterPro" id="IPR029069">
    <property type="entry name" value="HotDog_dom_sf"/>
</dbReference>
<dbReference type="AlphaFoldDB" id="A0AA39QV29"/>
<evidence type="ECO:0000256" key="1">
    <source>
        <dbReference type="SAM" id="Phobius"/>
    </source>
</evidence>
<dbReference type="Pfam" id="PF03061">
    <property type="entry name" value="4HBT"/>
    <property type="match status" value="1"/>
</dbReference>
<name>A0AA39QV29_9LECA</name>
<evidence type="ECO:0000313" key="4">
    <source>
        <dbReference type="Proteomes" id="UP001166286"/>
    </source>
</evidence>
<accession>A0AA39QV29</accession>
<dbReference type="InterPro" id="IPR006683">
    <property type="entry name" value="Thioestr_dom"/>
</dbReference>
<feature type="domain" description="Thioesterase" evidence="2">
    <location>
        <begin position="168"/>
        <end position="236"/>
    </location>
</feature>
<dbReference type="Proteomes" id="UP001166286">
    <property type="component" value="Unassembled WGS sequence"/>
</dbReference>
<dbReference type="Gene3D" id="3.10.129.10">
    <property type="entry name" value="Hotdog Thioesterase"/>
    <property type="match status" value="1"/>
</dbReference>
<dbReference type="SUPFAM" id="SSF54637">
    <property type="entry name" value="Thioesterase/thiol ester dehydrase-isomerase"/>
    <property type="match status" value="1"/>
</dbReference>
<dbReference type="InterPro" id="IPR052061">
    <property type="entry name" value="PTE-AB_protein"/>
</dbReference>